<dbReference type="GO" id="GO:0020037">
    <property type="term" value="F:heme binding"/>
    <property type="evidence" value="ECO:0007669"/>
    <property type="project" value="InterPro"/>
</dbReference>
<evidence type="ECO:0000256" key="3">
    <source>
        <dbReference type="ARBA" id="ARBA00022723"/>
    </source>
</evidence>
<dbReference type="InterPro" id="IPR011008">
    <property type="entry name" value="Dimeric_a/b-barrel"/>
</dbReference>
<name>A0A8J7INF5_9RHOB</name>
<proteinExistence type="predicted"/>
<dbReference type="RefSeq" id="WP_228848830.1">
    <property type="nucleotide sequence ID" value="NZ_JADCKQ010000007.1"/>
</dbReference>
<keyword evidence="5" id="KW-0408">Iron</keyword>
<keyword evidence="2 7" id="KW-0575">Peroxidase</keyword>
<evidence type="ECO:0000313" key="7">
    <source>
        <dbReference type="EMBL" id="MBI1494026.1"/>
    </source>
</evidence>
<dbReference type="SUPFAM" id="SSF54909">
    <property type="entry name" value="Dimeric alpha+beta barrel"/>
    <property type="match status" value="1"/>
</dbReference>
<comment type="caution">
    <text evidence="7">The sequence shown here is derived from an EMBL/GenBank/DDBJ whole genome shotgun (WGS) entry which is preliminary data.</text>
</comment>
<evidence type="ECO:0000256" key="4">
    <source>
        <dbReference type="ARBA" id="ARBA00023002"/>
    </source>
</evidence>
<feature type="region of interest" description="Disordered" evidence="6">
    <location>
        <begin position="410"/>
        <end position="434"/>
    </location>
</feature>
<dbReference type="PROSITE" id="PS51404">
    <property type="entry name" value="DYP_PEROXIDASE"/>
    <property type="match status" value="1"/>
</dbReference>
<dbReference type="GO" id="GO:0005829">
    <property type="term" value="C:cytosol"/>
    <property type="evidence" value="ECO:0007669"/>
    <property type="project" value="TreeGrafter"/>
</dbReference>
<evidence type="ECO:0000256" key="6">
    <source>
        <dbReference type="SAM" id="MobiDB-lite"/>
    </source>
</evidence>
<evidence type="ECO:0000256" key="1">
    <source>
        <dbReference type="ARBA" id="ARBA00001970"/>
    </source>
</evidence>
<sequence>MTRELNLNDIQGNITRAYGRYSFPFARYIFFHFPSPAAGRDFLDIVRKQVTTAAYWPTKKDKPLCTTNVALTFPGMLALQLPVRTLQAMPDEFIEGMKARAFLLGDRDQTETEEDALKEDWDKNWDPIWQKSREPGTLGFGKDDVHVLVTLNAQLAPGTSDQPNDALEERTQWLLDAATQTGVTHIKGIGANGDQDYQEASTVFDKIGKLNLPTAKEHFGFTDGIGNPVFEGQLPDDIIDQAVIGRGKLMGDGWQPLATGEFILGHPDESQELPPVANPPEFTHNGTFFAFRKLHENVGSFHEVVEEEATRYASVMQVSHEEAVETLRAKMCGRWSDGVPLSKVPTYPEWVAFGEKMGFHGDGVDPIDGYRKNLAYIASPEARDFRYADDMSGFKCPAGAHMRRMNTRDYLDPMNKNGVDQKTGKPEENPDATSALNKRRRILRRGLPYGAPAYEHKDDDTEQGVIMIIMGASLFRQFEFVQQQWIQYGLDFHQGNNTCPMLGNHDHHKRHTIPSDPKSGKPPYVMSKLKTFVECRGGDYFFVPSLTALRMMAMGIVDPT</sequence>
<reference evidence="7" key="1">
    <citation type="submission" date="2020-10" db="EMBL/GenBank/DDBJ databases">
        <title>Paenihalocynthiibacter styelae gen. nov., sp. nov., isolated from stalked sea squirt Styela clava.</title>
        <authorList>
            <person name="Kim Y.-O."/>
            <person name="Yoon J.-H."/>
        </authorList>
    </citation>
    <scope>NUCLEOTIDE SEQUENCE</scope>
    <source>
        <strain evidence="7">MYP1-1</strain>
    </source>
</reference>
<dbReference type="InterPro" id="IPR006314">
    <property type="entry name" value="Dyp_peroxidase"/>
</dbReference>
<keyword evidence="3" id="KW-0479">Metal-binding</keyword>
<dbReference type="AlphaFoldDB" id="A0A8J7INF5"/>
<dbReference type="Proteomes" id="UP000640583">
    <property type="component" value="Unassembled WGS sequence"/>
</dbReference>
<evidence type="ECO:0000256" key="5">
    <source>
        <dbReference type="ARBA" id="ARBA00023004"/>
    </source>
</evidence>
<organism evidence="7 8">
    <name type="scientific">Halocynthiibacter styelae</name>
    <dbReference type="NCBI Taxonomy" id="2761955"/>
    <lineage>
        <taxon>Bacteria</taxon>
        <taxon>Pseudomonadati</taxon>
        <taxon>Pseudomonadota</taxon>
        <taxon>Alphaproteobacteria</taxon>
        <taxon>Rhodobacterales</taxon>
        <taxon>Paracoccaceae</taxon>
        <taxon>Halocynthiibacter</taxon>
    </lineage>
</organism>
<dbReference type="GO" id="GO:0004601">
    <property type="term" value="F:peroxidase activity"/>
    <property type="evidence" value="ECO:0007669"/>
    <property type="project" value="UniProtKB-KW"/>
</dbReference>
<dbReference type="EMBL" id="JADCKQ010000007">
    <property type="protein sequence ID" value="MBI1494026.1"/>
    <property type="molecule type" value="Genomic_DNA"/>
</dbReference>
<protein>
    <submittedName>
        <fullName evidence="7">Peroxidase</fullName>
    </submittedName>
</protein>
<comment type="cofactor">
    <cofactor evidence="1">
        <name>heme b</name>
        <dbReference type="ChEBI" id="CHEBI:60344"/>
    </cofactor>
</comment>
<dbReference type="PANTHER" id="PTHR30521:SF5">
    <property type="entry name" value="BLR4509 PROTEIN"/>
    <property type="match status" value="1"/>
</dbReference>
<dbReference type="PANTHER" id="PTHR30521">
    <property type="entry name" value="DEFERROCHELATASE/PEROXIDASE"/>
    <property type="match status" value="1"/>
</dbReference>
<gene>
    <name evidence="7" type="ORF">H1D41_10295</name>
</gene>
<accession>A0A8J7INF5</accession>
<evidence type="ECO:0000256" key="2">
    <source>
        <dbReference type="ARBA" id="ARBA00022559"/>
    </source>
</evidence>
<dbReference type="GO" id="GO:0046872">
    <property type="term" value="F:metal ion binding"/>
    <property type="evidence" value="ECO:0007669"/>
    <property type="project" value="UniProtKB-KW"/>
</dbReference>
<keyword evidence="4" id="KW-0560">Oxidoreductase</keyword>
<evidence type="ECO:0000313" key="8">
    <source>
        <dbReference type="Proteomes" id="UP000640583"/>
    </source>
</evidence>
<keyword evidence="8" id="KW-1185">Reference proteome</keyword>